<feature type="domain" description="WWC1-like helical hairpin" evidence="3">
    <location>
        <begin position="227"/>
        <end position="344"/>
    </location>
</feature>
<sequence>IDHINKTTQIENPRTQWRQEQERMLKEYLVVAQEALNAKKEMYQIKQQRLELAHQEMQLFNQLTQDDNRSITSSHSGSSSNAKYDPDQIKAEIACRRERLSRLKQELAQMRQELQYKEMGVETLQEIDRKMSSSQTNYKLDEAQAIFSELRSIKKAISTGEKERQDLIQSLAKLTLNFCDSINEVANSANTLGDSCSVQQYTDTGCQTDLMGEVYVKIDPLLSLSLRMSSIQHQLAQLDSESWSGPAEADRDWDCLQLLREKEALLQEITLLSQQQHSPDTLLQLQEEKHRLEEEVQKAQSVQSQGANQRILQQEKRNVLMRQLEEATRITTYLHSQLKSLSASNLTVSSSSSRGSLASSRGSLASSRGSLSSVSFTDIYGLPQYERTEGSSDVLDPSFRYLLPLETHSRDGSAFGPKRSHDTPQSLTSLSSRSSLSSLSPPSSPMDTPFHSAPQDCPLTQMTEEYMEVASRGLLAEALRNQTQSQQHTTLPGEGEVGISASARVTLRCKSASRTSRRARRVSAGVNEDVLATDSGVFEAWSRRNKLWTCTQANSFSVLSLFISLRFVKVHVLPVDSSRPCTYYCCKAQEPQSLLSFNEGFRIPLSAGGPGAHALKLNLCAVGPLAQEELLVRLKFTQFFINQFSNETFCMQIQIRTSLDPTLMPVSALISDVSWQAESVDSGCSNSIAFVIPCPESLCGEGICMTSGRRCLQPAERNPIVKVDKATNTEGVFPEPMRMRPKERTGRWGHSSPFMRSSTIVRSQTFSPGARSQYVCRLYRSDSDSSTLPKKSPFIRNTLERRTLRYKQSHHSSLAEQPTRTSLDLELALQACRTRQRQLSEELATLRELKLRLEEPMQGPRGPADLPHWALRDERFRNLLREAQRQTKQTRQEQRQEEAAERRLRKASKEVLQMRGQSHKEPLPVQTFKEKMAFFTRPRFNIPPLPADDV</sequence>
<feature type="coiled-coil region" evidence="1">
    <location>
        <begin position="93"/>
        <end position="120"/>
    </location>
</feature>
<accession>A0A673JQV5</accession>
<reference evidence="4" key="2">
    <citation type="submission" date="2025-09" db="UniProtKB">
        <authorList>
            <consortium name="Ensembl"/>
        </authorList>
    </citation>
    <scope>IDENTIFICATION</scope>
</reference>
<evidence type="ECO:0000313" key="4">
    <source>
        <dbReference type="Ensembl" id="ENSSRHP00000052452.1"/>
    </source>
</evidence>
<dbReference type="GO" id="GO:0019900">
    <property type="term" value="F:kinase binding"/>
    <property type="evidence" value="ECO:0007669"/>
    <property type="project" value="TreeGrafter"/>
</dbReference>
<dbReference type="GO" id="GO:0005737">
    <property type="term" value="C:cytoplasm"/>
    <property type="evidence" value="ECO:0007669"/>
    <property type="project" value="TreeGrafter"/>
</dbReference>
<dbReference type="Proteomes" id="UP000472270">
    <property type="component" value="Unassembled WGS sequence"/>
</dbReference>
<dbReference type="GO" id="GO:0016477">
    <property type="term" value="P:cell migration"/>
    <property type="evidence" value="ECO:0007669"/>
    <property type="project" value="TreeGrafter"/>
</dbReference>
<dbReference type="GO" id="GO:0060090">
    <property type="term" value="F:molecular adaptor activity"/>
    <property type="evidence" value="ECO:0007669"/>
    <property type="project" value="TreeGrafter"/>
</dbReference>
<evidence type="ECO:0000256" key="2">
    <source>
        <dbReference type="SAM" id="MobiDB-lite"/>
    </source>
</evidence>
<feature type="region of interest" description="Disordered" evidence="2">
    <location>
        <begin position="884"/>
        <end position="925"/>
    </location>
</feature>
<dbReference type="InterPro" id="IPR051105">
    <property type="entry name" value="WWC/KIBRA_Hippo_Reg"/>
</dbReference>
<feature type="coiled-coil region" evidence="1">
    <location>
        <begin position="255"/>
        <end position="305"/>
    </location>
</feature>
<reference evidence="4" key="1">
    <citation type="submission" date="2025-08" db="UniProtKB">
        <authorList>
            <consortium name="Ensembl"/>
        </authorList>
    </citation>
    <scope>IDENTIFICATION</scope>
</reference>
<feature type="compositionally biased region" description="Low complexity" evidence="2">
    <location>
        <begin position="424"/>
        <end position="441"/>
    </location>
</feature>
<dbReference type="GO" id="GO:0006355">
    <property type="term" value="P:regulation of DNA-templated transcription"/>
    <property type="evidence" value="ECO:0007669"/>
    <property type="project" value="TreeGrafter"/>
</dbReference>
<dbReference type="Ensembl" id="ENSSRHT00000053926.1">
    <property type="protein sequence ID" value="ENSSRHP00000052452.1"/>
    <property type="gene ID" value="ENSSRHG00000026279.1"/>
</dbReference>
<dbReference type="PANTHER" id="PTHR14791">
    <property type="entry name" value="BOMB/KIRA PROTEINS"/>
    <property type="match status" value="1"/>
</dbReference>
<feature type="compositionally biased region" description="Basic and acidic residues" evidence="2">
    <location>
        <begin position="737"/>
        <end position="746"/>
    </location>
</feature>
<gene>
    <name evidence="4" type="primary">wwc3</name>
</gene>
<dbReference type="GO" id="GO:0046621">
    <property type="term" value="P:negative regulation of organ growth"/>
    <property type="evidence" value="ECO:0007669"/>
    <property type="project" value="TreeGrafter"/>
</dbReference>
<feature type="region of interest" description="Disordered" evidence="2">
    <location>
        <begin position="732"/>
        <end position="754"/>
    </location>
</feature>
<evidence type="ECO:0000313" key="5">
    <source>
        <dbReference type="Proteomes" id="UP000472270"/>
    </source>
</evidence>
<feature type="region of interest" description="Disordered" evidence="2">
    <location>
        <begin position="410"/>
        <end position="457"/>
    </location>
</feature>
<keyword evidence="1" id="KW-0175">Coiled coil</keyword>
<feature type="region of interest" description="Disordered" evidence="2">
    <location>
        <begin position="345"/>
        <end position="369"/>
    </location>
</feature>
<evidence type="ECO:0000256" key="1">
    <source>
        <dbReference type="SAM" id="Coils"/>
    </source>
</evidence>
<organism evidence="4 5">
    <name type="scientific">Sinocyclocheilus rhinocerous</name>
    <dbReference type="NCBI Taxonomy" id="307959"/>
    <lineage>
        <taxon>Eukaryota</taxon>
        <taxon>Metazoa</taxon>
        <taxon>Chordata</taxon>
        <taxon>Craniata</taxon>
        <taxon>Vertebrata</taxon>
        <taxon>Euteleostomi</taxon>
        <taxon>Actinopterygii</taxon>
        <taxon>Neopterygii</taxon>
        <taxon>Teleostei</taxon>
        <taxon>Ostariophysi</taxon>
        <taxon>Cypriniformes</taxon>
        <taxon>Cyprinidae</taxon>
        <taxon>Cyprininae</taxon>
        <taxon>Sinocyclocheilus</taxon>
    </lineage>
</organism>
<name>A0A673JQV5_9TELE</name>
<keyword evidence="5" id="KW-1185">Reference proteome</keyword>
<dbReference type="PANTHER" id="PTHR14791:SF25">
    <property type="entry name" value="PROTEIN WWC3"/>
    <property type="match status" value="1"/>
</dbReference>
<proteinExistence type="predicted"/>
<protein>
    <submittedName>
        <fullName evidence="4">Protein WWC3-like</fullName>
    </submittedName>
</protein>
<dbReference type="AlphaFoldDB" id="A0A673JQV5"/>
<evidence type="ECO:0000259" key="3">
    <source>
        <dbReference type="Pfam" id="PF25802"/>
    </source>
</evidence>
<dbReference type="Pfam" id="PF25802">
    <property type="entry name" value="WWC1"/>
    <property type="match status" value="1"/>
</dbReference>
<feature type="compositionally biased region" description="Low complexity" evidence="2">
    <location>
        <begin position="70"/>
        <end position="80"/>
    </location>
</feature>
<dbReference type="InterPro" id="IPR057747">
    <property type="entry name" value="WWC1_hairpin"/>
</dbReference>
<feature type="compositionally biased region" description="Basic and acidic residues" evidence="2">
    <location>
        <begin position="884"/>
        <end position="902"/>
    </location>
</feature>
<dbReference type="GO" id="GO:0035330">
    <property type="term" value="P:regulation of hippo signaling"/>
    <property type="evidence" value="ECO:0007669"/>
    <property type="project" value="TreeGrafter"/>
</dbReference>
<feature type="region of interest" description="Disordered" evidence="2">
    <location>
        <begin position="65"/>
        <end position="84"/>
    </location>
</feature>